<dbReference type="Pfam" id="PF00106">
    <property type="entry name" value="adh_short"/>
    <property type="match status" value="1"/>
</dbReference>
<name>A0A7K0DUH2_9NOCA</name>
<sequence length="273" mass="27317">MDKDVAVVIGVGGMGQAIARRIGSGRRLVLADFSAATLDAAGALLSGEGHDVTTRVVDVSDVASVRALAEASAALGRLTHVAHTAGLSPTQAPVDRILHVDLLGVAVVLDEFANVVAPGGAGVVIASMAGHMAPGLLSAEQSKQLATAPAADLLTLPVVTAVDNPGLAYSLAKQANLLRVQAAAGAWGARGARINSISPGVISTPMGRQELAGESGANMRALLDMSPAKRLGTPDDIAAAAEFLLDPRAGFVTGTDLLVDGGVVATLRALPAP</sequence>
<evidence type="ECO:0000256" key="1">
    <source>
        <dbReference type="ARBA" id="ARBA00006484"/>
    </source>
</evidence>
<gene>
    <name evidence="2" type="primary">lvr_3</name>
    <name evidence="2" type="ORF">NRB56_48180</name>
</gene>
<dbReference type="Proteomes" id="UP000431401">
    <property type="component" value="Unassembled WGS sequence"/>
</dbReference>
<dbReference type="CDD" id="cd05233">
    <property type="entry name" value="SDR_c"/>
    <property type="match status" value="1"/>
</dbReference>
<evidence type="ECO:0000313" key="3">
    <source>
        <dbReference type="Proteomes" id="UP000431401"/>
    </source>
</evidence>
<dbReference type="RefSeq" id="WP_153345811.1">
    <property type="nucleotide sequence ID" value="NZ_WEGI01000010.1"/>
</dbReference>
<organism evidence="2 3">
    <name type="scientific">Nocardia aurantia</name>
    <dbReference type="NCBI Taxonomy" id="2585199"/>
    <lineage>
        <taxon>Bacteria</taxon>
        <taxon>Bacillati</taxon>
        <taxon>Actinomycetota</taxon>
        <taxon>Actinomycetes</taxon>
        <taxon>Mycobacteriales</taxon>
        <taxon>Nocardiaceae</taxon>
        <taxon>Nocardia</taxon>
    </lineage>
</organism>
<comment type="caution">
    <text evidence="2">The sequence shown here is derived from an EMBL/GenBank/DDBJ whole genome shotgun (WGS) entry which is preliminary data.</text>
</comment>
<dbReference type="InterPro" id="IPR036291">
    <property type="entry name" value="NAD(P)-bd_dom_sf"/>
</dbReference>
<dbReference type="NCBIfam" id="NF005395">
    <property type="entry name" value="PRK06940.1"/>
    <property type="match status" value="1"/>
</dbReference>
<dbReference type="AlphaFoldDB" id="A0A7K0DUH2"/>
<dbReference type="PRINTS" id="PR00081">
    <property type="entry name" value="GDHRDH"/>
</dbReference>
<dbReference type="GO" id="GO:0016616">
    <property type="term" value="F:oxidoreductase activity, acting on the CH-OH group of donors, NAD or NADP as acceptor"/>
    <property type="evidence" value="ECO:0007669"/>
    <property type="project" value="TreeGrafter"/>
</dbReference>
<dbReference type="PANTHER" id="PTHR42760">
    <property type="entry name" value="SHORT-CHAIN DEHYDROGENASES/REDUCTASES FAMILY MEMBER"/>
    <property type="match status" value="1"/>
</dbReference>
<dbReference type="Pfam" id="PF13561">
    <property type="entry name" value="adh_short_C2"/>
    <property type="match status" value="1"/>
</dbReference>
<dbReference type="SUPFAM" id="SSF51735">
    <property type="entry name" value="NAD(P)-binding Rossmann-fold domains"/>
    <property type="match status" value="1"/>
</dbReference>
<dbReference type="InterPro" id="IPR002347">
    <property type="entry name" value="SDR_fam"/>
</dbReference>
<proteinExistence type="inferred from homology"/>
<evidence type="ECO:0000313" key="2">
    <source>
        <dbReference type="EMBL" id="MQY29228.1"/>
    </source>
</evidence>
<dbReference type="OrthoDB" id="9803333at2"/>
<accession>A0A7K0DUH2</accession>
<dbReference type="EC" id="1.1.1.-" evidence="2"/>
<reference evidence="2 3" key="1">
    <citation type="submission" date="2019-10" db="EMBL/GenBank/DDBJ databases">
        <title>Nocardia macrotermitis sp. nov. and Nocardia aurantia sp. nov., isolated from the gut of fungus growing-termite Macrotermes natalensis.</title>
        <authorList>
            <person name="Benndorf R."/>
            <person name="Schwitalla J."/>
            <person name="Martin K."/>
            <person name="De Beer W."/>
            <person name="Kaster A.-K."/>
            <person name="Vollmers J."/>
            <person name="Poulsen M."/>
            <person name="Beemelmanns C."/>
        </authorList>
    </citation>
    <scope>NUCLEOTIDE SEQUENCE [LARGE SCALE GENOMIC DNA]</scope>
    <source>
        <strain evidence="2 3">RB56</strain>
    </source>
</reference>
<dbReference type="EMBL" id="WEGI01000010">
    <property type="protein sequence ID" value="MQY29228.1"/>
    <property type="molecule type" value="Genomic_DNA"/>
</dbReference>
<keyword evidence="3" id="KW-1185">Reference proteome</keyword>
<keyword evidence="2" id="KW-0560">Oxidoreductase</keyword>
<dbReference type="Gene3D" id="3.40.50.720">
    <property type="entry name" value="NAD(P)-binding Rossmann-like Domain"/>
    <property type="match status" value="1"/>
</dbReference>
<comment type="similarity">
    <text evidence="1">Belongs to the short-chain dehydrogenases/reductases (SDR) family.</text>
</comment>
<protein>
    <submittedName>
        <fullName evidence="2">Levodione reductase</fullName>
        <ecNumber evidence="2">1.1.1.-</ecNumber>
    </submittedName>
</protein>